<proteinExistence type="predicted"/>
<evidence type="ECO:0000313" key="1">
    <source>
        <dbReference type="EMBL" id="KAJ7607477.1"/>
    </source>
</evidence>
<comment type="caution">
    <text evidence="1">The sequence shown here is derived from an EMBL/GenBank/DDBJ whole genome shotgun (WGS) entry which is preliminary data.</text>
</comment>
<protein>
    <submittedName>
        <fullName evidence="1">Uncharacterized protein</fullName>
    </submittedName>
</protein>
<accession>A0AAD7F7R8</accession>
<dbReference type="Proteomes" id="UP001221142">
    <property type="component" value="Unassembled WGS sequence"/>
</dbReference>
<reference evidence="1" key="1">
    <citation type="submission" date="2023-03" db="EMBL/GenBank/DDBJ databases">
        <title>Massive genome expansion in bonnet fungi (Mycena s.s.) driven by repeated elements and novel gene families across ecological guilds.</title>
        <authorList>
            <consortium name="Lawrence Berkeley National Laboratory"/>
            <person name="Harder C.B."/>
            <person name="Miyauchi S."/>
            <person name="Viragh M."/>
            <person name="Kuo A."/>
            <person name="Thoen E."/>
            <person name="Andreopoulos B."/>
            <person name="Lu D."/>
            <person name="Skrede I."/>
            <person name="Drula E."/>
            <person name="Henrissat B."/>
            <person name="Morin E."/>
            <person name="Kohler A."/>
            <person name="Barry K."/>
            <person name="LaButti K."/>
            <person name="Morin E."/>
            <person name="Salamov A."/>
            <person name="Lipzen A."/>
            <person name="Mereny Z."/>
            <person name="Hegedus B."/>
            <person name="Baldrian P."/>
            <person name="Stursova M."/>
            <person name="Weitz H."/>
            <person name="Taylor A."/>
            <person name="Grigoriev I.V."/>
            <person name="Nagy L.G."/>
            <person name="Martin F."/>
            <person name="Kauserud H."/>
        </authorList>
    </citation>
    <scope>NUCLEOTIDE SEQUENCE</scope>
    <source>
        <strain evidence="1">9284</strain>
    </source>
</reference>
<gene>
    <name evidence="1" type="ORF">FB45DRAFT_1040167</name>
</gene>
<organism evidence="1 2">
    <name type="scientific">Roridomyces roridus</name>
    <dbReference type="NCBI Taxonomy" id="1738132"/>
    <lineage>
        <taxon>Eukaryota</taxon>
        <taxon>Fungi</taxon>
        <taxon>Dikarya</taxon>
        <taxon>Basidiomycota</taxon>
        <taxon>Agaricomycotina</taxon>
        <taxon>Agaricomycetes</taxon>
        <taxon>Agaricomycetidae</taxon>
        <taxon>Agaricales</taxon>
        <taxon>Marasmiineae</taxon>
        <taxon>Mycenaceae</taxon>
        <taxon>Roridomyces</taxon>
    </lineage>
</organism>
<evidence type="ECO:0000313" key="2">
    <source>
        <dbReference type="Proteomes" id="UP001221142"/>
    </source>
</evidence>
<sequence length="242" mass="27349">MANNAPLPDFVRLGPTKPFSVLHKLLWPTSDQRDPIQLEDVSVPGRLATFIREWTASPGGQDPPPKICYIDLEKNPSLAVDQLACLDVLIVRQDYVDVLAQNPPGREYLTGELDWIGKSVGAFYFLFHFFACGQPVFFTPNTNAGIYYFSESGVDFLQNEGMTMDRRPITDAVRGSWTIINDPTWKPGSWWVEAALGGIWTAPPEDAWLLWQLTKQLVADIREMKPWSPEETVALKMLKRPL</sequence>
<keyword evidence="2" id="KW-1185">Reference proteome</keyword>
<dbReference type="EMBL" id="JARKIF010000049">
    <property type="protein sequence ID" value="KAJ7607477.1"/>
    <property type="molecule type" value="Genomic_DNA"/>
</dbReference>
<dbReference type="AlphaFoldDB" id="A0AAD7F7R8"/>
<name>A0AAD7F7R8_9AGAR</name>